<evidence type="ECO:0000313" key="11">
    <source>
        <dbReference type="RefSeq" id="XP_018327436.1"/>
    </source>
</evidence>
<dbReference type="GO" id="GO:0017119">
    <property type="term" value="C:Golgi transport complex"/>
    <property type="evidence" value="ECO:0007669"/>
    <property type="project" value="UniProtKB-UniRule"/>
</dbReference>
<proteinExistence type="inferred from homology"/>
<dbReference type="OrthoDB" id="1661054at2759"/>
<comment type="subunit">
    <text evidence="9">Component of the conserved oligomeric Golgi complex which is composed of eight different subunits and is required for normal Golgi morphology and localization.</text>
</comment>
<dbReference type="Pfam" id="PF04124">
    <property type="entry name" value="Dor1"/>
    <property type="match status" value="1"/>
</dbReference>
<dbReference type="SUPFAM" id="SSF74788">
    <property type="entry name" value="Cullin repeat-like"/>
    <property type="match status" value="1"/>
</dbReference>
<evidence type="ECO:0000256" key="4">
    <source>
        <dbReference type="ARBA" id="ARBA00022448"/>
    </source>
</evidence>
<evidence type="ECO:0000256" key="6">
    <source>
        <dbReference type="ARBA" id="ARBA00023034"/>
    </source>
</evidence>
<dbReference type="AlphaFoldDB" id="A0A1W4WU60"/>
<dbReference type="KEGG" id="apln:108738498"/>
<gene>
    <name evidence="11" type="primary">LOC108738498</name>
</gene>
<dbReference type="InParanoid" id="A0A1W4WU60"/>
<dbReference type="PANTHER" id="PTHR21311">
    <property type="entry name" value="CONSERVED OLIGOMERIC GOLGI COMPLEX COMPONENT 8"/>
    <property type="match status" value="1"/>
</dbReference>
<dbReference type="Proteomes" id="UP000192223">
    <property type="component" value="Unplaced"/>
</dbReference>
<evidence type="ECO:0000256" key="2">
    <source>
        <dbReference type="ARBA" id="ARBA00006419"/>
    </source>
</evidence>
<dbReference type="GO" id="GO:0006891">
    <property type="term" value="P:intra-Golgi vesicle-mediated transport"/>
    <property type="evidence" value="ECO:0007669"/>
    <property type="project" value="TreeGrafter"/>
</dbReference>
<keyword evidence="6 9" id="KW-0333">Golgi apparatus</keyword>
<dbReference type="PANTHER" id="PTHR21311:SF0">
    <property type="entry name" value="CONSERVED OLIGOMERIC GOLGI COMPLEX SUBUNIT 8"/>
    <property type="match status" value="1"/>
</dbReference>
<dbReference type="GO" id="GO:0000139">
    <property type="term" value="C:Golgi membrane"/>
    <property type="evidence" value="ECO:0007669"/>
    <property type="project" value="UniProtKB-SubCell"/>
</dbReference>
<keyword evidence="5 9" id="KW-0653">Protein transport</keyword>
<dbReference type="PIRSF" id="PIRSF015415">
    <property type="entry name" value="COG8"/>
    <property type="match status" value="1"/>
</dbReference>
<comment type="subcellular location">
    <subcellularLocation>
        <location evidence="1 9">Golgi apparatus membrane</location>
        <topology evidence="1 9">Peripheral membrane protein</topology>
    </subcellularLocation>
</comment>
<protein>
    <recommendedName>
        <fullName evidence="3 9">Conserved oligomeric Golgi complex subunit 8</fullName>
        <shortName evidence="9">COG complex subunit 8</shortName>
    </recommendedName>
    <alternativeName>
        <fullName evidence="8 9">Component of oligomeric Golgi complex 8</fullName>
    </alternativeName>
</protein>
<dbReference type="InterPro" id="IPR007255">
    <property type="entry name" value="COG8"/>
</dbReference>
<evidence type="ECO:0000256" key="8">
    <source>
        <dbReference type="ARBA" id="ARBA00031347"/>
    </source>
</evidence>
<dbReference type="GeneID" id="108738498"/>
<name>A0A1W4WU60_AGRPL</name>
<dbReference type="STRING" id="224129.A0A1W4WU60"/>
<evidence type="ECO:0000256" key="9">
    <source>
        <dbReference type="PIRNR" id="PIRNR015415"/>
    </source>
</evidence>
<evidence type="ECO:0000256" key="7">
    <source>
        <dbReference type="ARBA" id="ARBA00023136"/>
    </source>
</evidence>
<reference evidence="11" key="1">
    <citation type="submission" date="2025-08" db="UniProtKB">
        <authorList>
            <consortium name="RefSeq"/>
        </authorList>
    </citation>
    <scope>IDENTIFICATION</scope>
    <source>
        <tissue evidence="11">Entire body</tissue>
    </source>
</reference>
<organism evidence="10 11">
    <name type="scientific">Agrilus planipennis</name>
    <name type="common">Emerald ash borer</name>
    <name type="synonym">Agrilus marcopoli</name>
    <dbReference type="NCBI Taxonomy" id="224129"/>
    <lineage>
        <taxon>Eukaryota</taxon>
        <taxon>Metazoa</taxon>
        <taxon>Ecdysozoa</taxon>
        <taxon>Arthropoda</taxon>
        <taxon>Hexapoda</taxon>
        <taxon>Insecta</taxon>
        <taxon>Pterygota</taxon>
        <taxon>Neoptera</taxon>
        <taxon>Endopterygota</taxon>
        <taxon>Coleoptera</taxon>
        <taxon>Polyphaga</taxon>
        <taxon>Elateriformia</taxon>
        <taxon>Buprestoidea</taxon>
        <taxon>Buprestidae</taxon>
        <taxon>Agrilinae</taxon>
        <taxon>Agrilus</taxon>
    </lineage>
</organism>
<sequence>MESEEERLQDLLFPDGYPSEWIDSSPLKDYISRVGSLTAEELQKEPIKLNDEKHLLEDQIQELAVSNYKVFLETAQCSQSLFGQFTLIENKLGTLLLDIPQFEKQFENFLNKTKDINSIRKLNSLTLTRNAQLLEILELPQLMESFINGGFYEDALELASYVRRLCFKRSDIQILKAIKDDVEKLWLVMLNKLLEQLRLGIQLPKCLQLVAYLRRMEIFSESELRMKFLQTRNTWLNNCLNSIPNDDPYHHLTKTIEVTRVNLFSIVTQYKAIFNDDEHGPLASPRNQLTNCNIIFFSWISDRVSIFLKTLEEDLDRGVSPLDTVLGQSMYFGLSFSRVGCDFRSLMVPIFVKTIKSAFKESVLKATTNFEKNIERFTFINKVHSNITWKGKDVDPARPPETLLEFYPLAEYLNQILIVFNELRSCLPFAIIEEIMSCLEESLLVISNLILILYNAEHQAFSANSKESFSRFCMCFADDLISYLQKCLHTIFPPNSVATYLGVSVQTLQKDGLLTINKSKVIDPIKLLLPPKIDPILDKIQNEDVKPKINNEKEEDTN</sequence>
<keyword evidence="10" id="KW-1185">Reference proteome</keyword>
<evidence type="ECO:0000256" key="1">
    <source>
        <dbReference type="ARBA" id="ARBA00004395"/>
    </source>
</evidence>
<dbReference type="CTD" id="84342"/>
<keyword evidence="7 9" id="KW-0472">Membrane</keyword>
<dbReference type="RefSeq" id="XP_018327436.1">
    <property type="nucleotide sequence ID" value="XM_018471934.2"/>
</dbReference>
<dbReference type="InterPro" id="IPR016159">
    <property type="entry name" value="Cullin_repeat-like_dom_sf"/>
</dbReference>
<evidence type="ECO:0000313" key="10">
    <source>
        <dbReference type="Proteomes" id="UP000192223"/>
    </source>
</evidence>
<comment type="similarity">
    <text evidence="2 9">Belongs to the COG8 family.</text>
</comment>
<dbReference type="FunCoup" id="A0A1W4WU60">
    <property type="interactions" value="1658"/>
</dbReference>
<keyword evidence="4 9" id="KW-0813">Transport</keyword>
<dbReference type="GO" id="GO:0015031">
    <property type="term" value="P:protein transport"/>
    <property type="evidence" value="ECO:0007669"/>
    <property type="project" value="UniProtKB-UniRule"/>
</dbReference>
<evidence type="ECO:0000256" key="3">
    <source>
        <dbReference type="ARBA" id="ARBA00020983"/>
    </source>
</evidence>
<dbReference type="InterPro" id="IPR016632">
    <property type="entry name" value="COG8_Metazoal_Plant"/>
</dbReference>
<accession>A0A1W4WU60</accession>
<evidence type="ECO:0000256" key="5">
    <source>
        <dbReference type="ARBA" id="ARBA00022927"/>
    </source>
</evidence>